<feature type="non-terminal residue" evidence="2">
    <location>
        <position position="203"/>
    </location>
</feature>
<dbReference type="Proteomes" id="UP000007322">
    <property type="component" value="Chromosome 7"/>
</dbReference>
<accession>G2QNN1</accession>
<dbReference type="KEGG" id="mtm:MYCTH_2071996"/>
<organism evidence="2 3">
    <name type="scientific">Thermothelomyces thermophilus (strain ATCC 42464 / BCRC 31852 / DSM 1799)</name>
    <name type="common">Sporotrichum thermophile</name>
    <dbReference type="NCBI Taxonomy" id="573729"/>
    <lineage>
        <taxon>Eukaryota</taxon>
        <taxon>Fungi</taxon>
        <taxon>Dikarya</taxon>
        <taxon>Ascomycota</taxon>
        <taxon>Pezizomycotina</taxon>
        <taxon>Sordariomycetes</taxon>
        <taxon>Sordariomycetidae</taxon>
        <taxon>Sordariales</taxon>
        <taxon>Chaetomiaceae</taxon>
        <taxon>Thermothelomyces</taxon>
    </lineage>
</organism>
<evidence type="ECO:0000313" key="3">
    <source>
        <dbReference type="Proteomes" id="UP000007322"/>
    </source>
</evidence>
<dbReference type="EMBL" id="CP003008">
    <property type="protein sequence ID" value="AEO62104.1"/>
    <property type="molecule type" value="Genomic_DNA"/>
</dbReference>
<dbReference type="HOGENOM" id="CLU_1351832_0_0_1"/>
<dbReference type="Pfam" id="PF14479">
    <property type="entry name" value="HeLo"/>
    <property type="match status" value="1"/>
</dbReference>
<dbReference type="VEuPathDB" id="FungiDB:MYCTH_2071996"/>
<proteinExistence type="predicted"/>
<dbReference type="RefSeq" id="XP_003667349.1">
    <property type="nucleotide sequence ID" value="XM_003667301.1"/>
</dbReference>
<dbReference type="Gene3D" id="1.20.120.1020">
    <property type="entry name" value="Prion-inhibition and propagation, HeLo domain"/>
    <property type="match status" value="1"/>
</dbReference>
<dbReference type="InParanoid" id="G2QNN1"/>
<gene>
    <name evidence="2" type="ORF">MYCTH_2071996</name>
</gene>
<dbReference type="InterPro" id="IPR029498">
    <property type="entry name" value="HeLo_dom"/>
</dbReference>
<reference evidence="2 3" key="1">
    <citation type="journal article" date="2011" name="Nat. Biotechnol.">
        <title>Comparative genomic analysis of the thermophilic biomass-degrading fungi Myceliophthora thermophila and Thielavia terrestris.</title>
        <authorList>
            <person name="Berka R.M."/>
            <person name="Grigoriev I.V."/>
            <person name="Otillar R."/>
            <person name="Salamov A."/>
            <person name="Grimwood J."/>
            <person name="Reid I."/>
            <person name="Ishmael N."/>
            <person name="John T."/>
            <person name="Darmond C."/>
            <person name="Moisan M.-C."/>
            <person name="Henrissat B."/>
            <person name="Coutinho P.M."/>
            <person name="Lombard V."/>
            <person name="Natvig D.O."/>
            <person name="Lindquist E."/>
            <person name="Schmutz J."/>
            <person name="Lucas S."/>
            <person name="Harris P."/>
            <person name="Powlowski J."/>
            <person name="Bellemare A."/>
            <person name="Taylor D."/>
            <person name="Butler G."/>
            <person name="de Vries R.P."/>
            <person name="Allijn I.E."/>
            <person name="van den Brink J."/>
            <person name="Ushinsky S."/>
            <person name="Storms R."/>
            <person name="Powell A.J."/>
            <person name="Paulsen I.T."/>
            <person name="Elbourne L.D.H."/>
            <person name="Baker S.E."/>
            <person name="Magnuson J."/>
            <person name="LaBoissiere S."/>
            <person name="Clutterbuck A.J."/>
            <person name="Martinez D."/>
            <person name="Wogulis M."/>
            <person name="de Leon A.L."/>
            <person name="Rey M.W."/>
            <person name="Tsang A."/>
        </authorList>
    </citation>
    <scope>NUCLEOTIDE SEQUENCE [LARGE SCALE GENOMIC DNA]</scope>
    <source>
        <strain evidence="3">ATCC 42464 / BCRC 31852 / DSM 1799</strain>
    </source>
</reference>
<dbReference type="OMA" id="KQFRWVV"/>
<feature type="domain" description="Prion-inhibition and propagation HeLo" evidence="1">
    <location>
        <begin position="8"/>
        <end position="203"/>
    </location>
</feature>
<dbReference type="AlphaFoldDB" id="G2QNN1"/>
<dbReference type="OrthoDB" id="20872at2759"/>
<name>G2QNN1_THET4</name>
<dbReference type="InterPro" id="IPR038305">
    <property type="entry name" value="HeLo_sf"/>
</dbReference>
<sequence>MTDVAGLVVGVAAMWQTAVAVYDLVDSSRQFGMDYEILNVKFEVERVRLICWGDAVGLKSLIVSRDSNEPHASNQVSNPKPDPRLNREEIRVAVIRVLGCIQQAFEDTSRLQERYGLQPASGPGAATVLESEETGIPPSQTQRILHGVFKRAYENMRRVARERQRDTPLARRTVWAVRDRRKFTVLVAELRAFNDSLESLFPD</sequence>
<dbReference type="eggNOG" id="ENOG502RUYU">
    <property type="taxonomic scope" value="Eukaryota"/>
</dbReference>
<protein>
    <recommendedName>
        <fullName evidence="1">Prion-inhibition and propagation HeLo domain-containing protein</fullName>
    </recommendedName>
</protein>
<dbReference type="GeneID" id="11509978"/>
<keyword evidence="3" id="KW-1185">Reference proteome</keyword>
<dbReference type="PANTHER" id="PTHR37542">
    <property type="entry name" value="HELO DOMAIN-CONTAINING PROTEIN-RELATED"/>
    <property type="match status" value="1"/>
</dbReference>
<evidence type="ECO:0000259" key="1">
    <source>
        <dbReference type="Pfam" id="PF14479"/>
    </source>
</evidence>
<evidence type="ECO:0000313" key="2">
    <source>
        <dbReference type="EMBL" id="AEO62104.1"/>
    </source>
</evidence>